<organism evidence="13">
    <name type="scientific">Bactrocera dorsalis</name>
    <name type="common">Oriental fruit fly</name>
    <name type="synonym">Dacus dorsalis</name>
    <dbReference type="NCBI Taxonomy" id="27457"/>
    <lineage>
        <taxon>Eukaryota</taxon>
        <taxon>Metazoa</taxon>
        <taxon>Ecdysozoa</taxon>
        <taxon>Arthropoda</taxon>
        <taxon>Hexapoda</taxon>
        <taxon>Insecta</taxon>
        <taxon>Pterygota</taxon>
        <taxon>Neoptera</taxon>
        <taxon>Endopterygota</taxon>
        <taxon>Diptera</taxon>
        <taxon>Brachycera</taxon>
        <taxon>Muscomorpha</taxon>
        <taxon>Tephritoidea</taxon>
        <taxon>Tephritidae</taxon>
        <taxon>Bactrocera</taxon>
        <taxon>Bactrocera</taxon>
    </lineage>
</organism>
<reference evidence="13" key="1">
    <citation type="journal article" date="2014" name="BMC Genomics">
        <title>Characterizing the developmental transcriptome of the oriental fruit fly, Bactrocera dorsalis (Diptera: Tephritidae) through comparative genomic analysis with Drosophila melanogaster utilizing modENCODE datasets.</title>
        <authorList>
            <person name="Geib S.M."/>
            <person name="Calla B."/>
            <person name="Hall B."/>
            <person name="Hou S."/>
            <person name="Manoukis N.C."/>
        </authorList>
    </citation>
    <scope>NUCLEOTIDE SEQUENCE</scope>
    <source>
        <strain evidence="13">Punador</strain>
    </source>
</reference>
<dbReference type="GO" id="GO:0005654">
    <property type="term" value="C:nucleoplasm"/>
    <property type="evidence" value="ECO:0007669"/>
    <property type="project" value="UniProtKB-SubCell"/>
</dbReference>
<dbReference type="FunFam" id="3.30.160.60:FF:000072">
    <property type="entry name" value="zinc finger protein 143 isoform X1"/>
    <property type="match status" value="1"/>
</dbReference>
<proteinExistence type="predicted"/>
<evidence type="ECO:0000256" key="3">
    <source>
        <dbReference type="ARBA" id="ARBA00022499"/>
    </source>
</evidence>
<feature type="compositionally biased region" description="Basic and acidic residues" evidence="11">
    <location>
        <begin position="33"/>
        <end position="42"/>
    </location>
</feature>
<dbReference type="GO" id="GO:0005730">
    <property type="term" value="C:nucleolus"/>
    <property type="evidence" value="ECO:0007669"/>
    <property type="project" value="UniProtKB-SubCell"/>
</dbReference>
<dbReference type="PANTHER" id="PTHR23235">
    <property type="entry name" value="KRUEPPEL-LIKE TRANSCRIPTION FACTOR"/>
    <property type="match status" value="1"/>
</dbReference>
<dbReference type="FunFam" id="3.30.160.60:FF:000100">
    <property type="entry name" value="Zinc finger 45-like"/>
    <property type="match status" value="1"/>
</dbReference>
<feature type="compositionally biased region" description="Acidic residues" evidence="11">
    <location>
        <begin position="212"/>
        <end position="221"/>
    </location>
</feature>
<feature type="domain" description="C2H2-type" evidence="12">
    <location>
        <begin position="123"/>
        <end position="152"/>
    </location>
</feature>
<feature type="domain" description="C2H2-type" evidence="12">
    <location>
        <begin position="153"/>
        <end position="180"/>
    </location>
</feature>
<feature type="region of interest" description="Disordered" evidence="11">
    <location>
        <begin position="187"/>
        <end position="221"/>
    </location>
</feature>
<feature type="domain" description="C2H2-type" evidence="12">
    <location>
        <begin position="93"/>
        <end position="122"/>
    </location>
</feature>
<evidence type="ECO:0000256" key="8">
    <source>
        <dbReference type="ARBA" id="ARBA00022843"/>
    </source>
</evidence>
<keyword evidence="6 10" id="KW-0863">Zinc-finger</keyword>
<dbReference type="GO" id="GO:0000978">
    <property type="term" value="F:RNA polymerase II cis-regulatory region sequence-specific DNA binding"/>
    <property type="evidence" value="ECO:0007669"/>
    <property type="project" value="TreeGrafter"/>
</dbReference>
<keyword evidence="7" id="KW-0862">Zinc</keyword>
<feature type="domain" description="C2H2-type" evidence="12">
    <location>
        <begin position="383"/>
        <end position="409"/>
    </location>
</feature>
<dbReference type="OrthoDB" id="6365676at2759"/>
<dbReference type="SUPFAM" id="SSF57667">
    <property type="entry name" value="beta-beta-alpha zinc fingers"/>
    <property type="match status" value="3"/>
</dbReference>
<dbReference type="EMBL" id="GAKP01015723">
    <property type="protein sequence ID" value="JAC43229.1"/>
    <property type="molecule type" value="Transcribed_RNA"/>
</dbReference>
<dbReference type="InterPro" id="IPR013087">
    <property type="entry name" value="Znf_C2H2_type"/>
</dbReference>
<dbReference type="Gene3D" id="3.30.160.60">
    <property type="entry name" value="Classic Zinc Finger"/>
    <property type="match status" value="5"/>
</dbReference>
<evidence type="ECO:0000256" key="11">
    <source>
        <dbReference type="SAM" id="MobiDB-lite"/>
    </source>
</evidence>
<dbReference type="PANTHER" id="PTHR23235:SF170">
    <property type="entry name" value="FI01014P-RELATED"/>
    <property type="match status" value="1"/>
</dbReference>
<evidence type="ECO:0000256" key="10">
    <source>
        <dbReference type="PROSITE-ProRule" id="PRU00042"/>
    </source>
</evidence>
<keyword evidence="5" id="KW-0677">Repeat</keyword>
<dbReference type="Pfam" id="PF13912">
    <property type="entry name" value="zf-C2H2_6"/>
    <property type="match status" value="1"/>
</dbReference>
<sequence length="409" mass="46680">MSAKINDTPTPQEMTSAATSLLLPTAISGSDGLRSEIKHEPPEDIDDRPASILKFKNVSNTNPNERTDSPKIRLTPTIKLMPIPNPVDPKRRFACPYENCTKSYGKSSHLRSHLTWHTGIKPFVCSQQNCGKGFTRSDELNRHVRTHTGEKPFECIQCTKKFSRSDHLTKHLATHAKQMQNCSKKVRVKEEGNRSKKGCYLNESSDSKNSFDDSDFPNETEEYSKGMHFMAALIENSGQSKDVTSEAKVKQVSEKLTSDSLLDHKPIKIKLERPENSEEYHIVPPETAEQRKQNSSVLVPEDQMSSEFVTHTIKKQNSNTMEQHLTMLSGHAAFIGWSQLGKDTSEDLIDPHRPCRCNLCKKSFKRQDDLNRHLRTHTGEKPFICIECERRFMRSDHLKKHIKTHTKCR</sequence>
<evidence type="ECO:0000256" key="2">
    <source>
        <dbReference type="ARBA" id="ARBA00004642"/>
    </source>
</evidence>
<evidence type="ECO:0000256" key="6">
    <source>
        <dbReference type="ARBA" id="ARBA00022771"/>
    </source>
</evidence>
<dbReference type="Pfam" id="PF00096">
    <property type="entry name" value="zf-C2H2"/>
    <property type="match status" value="3"/>
</dbReference>
<dbReference type="SMART" id="SM00355">
    <property type="entry name" value="ZnF_C2H2"/>
    <property type="match status" value="5"/>
</dbReference>
<accession>A0A034VLB1</accession>
<keyword evidence="4" id="KW-0479">Metal-binding</keyword>
<feature type="region of interest" description="Disordered" evidence="11">
    <location>
        <begin position="1"/>
        <end position="49"/>
    </location>
</feature>
<dbReference type="FunFam" id="3.30.160.60:FF:000063">
    <property type="entry name" value="Wilms tumor 1-KTS isoform"/>
    <property type="match status" value="1"/>
</dbReference>
<evidence type="ECO:0000256" key="7">
    <source>
        <dbReference type="ARBA" id="ARBA00022833"/>
    </source>
</evidence>
<protein>
    <recommendedName>
        <fullName evidence="9">Wilms tumor protein homolog</fullName>
    </recommendedName>
</protein>
<evidence type="ECO:0000256" key="5">
    <source>
        <dbReference type="ARBA" id="ARBA00022737"/>
    </source>
</evidence>
<dbReference type="AlphaFoldDB" id="A0A034VLB1"/>
<evidence type="ECO:0000313" key="13">
    <source>
        <dbReference type="EMBL" id="JAC43229.1"/>
    </source>
</evidence>
<dbReference type="GO" id="GO:0008270">
    <property type="term" value="F:zinc ion binding"/>
    <property type="evidence" value="ECO:0007669"/>
    <property type="project" value="UniProtKB-KW"/>
</dbReference>
<evidence type="ECO:0000256" key="1">
    <source>
        <dbReference type="ARBA" id="ARBA00004604"/>
    </source>
</evidence>
<dbReference type="InterPro" id="IPR036236">
    <property type="entry name" value="Znf_C2H2_sf"/>
</dbReference>
<evidence type="ECO:0000259" key="12">
    <source>
        <dbReference type="PROSITE" id="PS50157"/>
    </source>
</evidence>
<dbReference type="PROSITE" id="PS50157">
    <property type="entry name" value="ZINC_FINGER_C2H2_2"/>
    <property type="match status" value="5"/>
</dbReference>
<feature type="domain" description="C2H2-type" evidence="12">
    <location>
        <begin position="355"/>
        <end position="382"/>
    </location>
</feature>
<keyword evidence="3" id="KW-1017">Isopeptide bond</keyword>
<feature type="compositionally biased region" description="Polar residues" evidence="11">
    <location>
        <begin position="1"/>
        <end position="19"/>
    </location>
</feature>
<gene>
    <name evidence="13" type="primary">SP5</name>
</gene>
<keyword evidence="8" id="KW-0832">Ubl conjugation</keyword>
<dbReference type="FunFam" id="3.30.160.60:FF:000736">
    <property type="entry name" value="Zinc finger protein 423"/>
    <property type="match status" value="1"/>
</dbReference>
<dbReference type="GO" id="GO:0000981">
    <property type="term" value="F:DNA-binding transcription factor activity, RNA polymerase II-specific"/>
    <property type="evidence" value="ECO:0007669"/>
    <property type="project" value="TreeGrafter"/>
</dbReference>
<evidence type="ECO:0000256" key="9">
    <source>
        <dbReference type="ARBA" id="ARBA00069242"/>
    </source>
</evidence>
<dbReference type="PROSITE" id="PS00028">
    <property type="entry name" value="ZINC_FINGER_C2H2_1"/>
    <property type="match status" value="5"/>
</dbReference>
<evidence type="ECO:0000256" key="4">
    <source>
        <dbReference type="ARBA" id="ARBA00022723"/>
    </source>
</evidence>
<comment type="subcellular location">
    <subcellularLocation>
        <location evidence="1">Nucleus</location>
        <location evidence="1">Nucleolus</location>
    </subcellularLocation>
    <subcellularLocation>
        <location evidence="2">Nucleus</location>
        <location evidence="2">Nucleoplasm</location>
    </subcellularLocation>
</comment>
<name>A0A034VLB1_BACDO</name>